<evidence type="ECO:0000256" key="2">
    <source>
        <dbReference type="ARBA" id="ARBA00023125"/>
    </source>
</evidence>
<dbReference type="Proteomes" id="UP000000771">
    <property type="component" value="Chromosome"/>
</dbReference>
<dbReference type="STRING" id="525909.Afer_2008"/>
<organism evidence="5 6">
    <name type="scientific">Acidimicrobium ferrooxidans (strain DSM 10331 / JCM 15462 / NBRC 103882 / ICP)</name>
    <dbReference type="NCBI Taxonomy" id="525909"/>
    <lineage>
        <taxon>Bacteria</taxon>
        <taxon>Bacillati</taxon>
        <taxon>Actinomycetota</taxon>
        <taxon>Acidimicrobiia</taxon>
        <taxon>Acidimicrobiales</taxon>
        <taxon>Acidimicrobiaceae</taxon>
        <taxon>Acidimicrobium</taxon>
    </lineage>
</organism>
<dbReference type="GO" id="GO:0003700">
    <property type="term" value="F:DNA-binding transcription factor activity"/>
    <property type="evidence" value="ECO:0007669"/>
    <property type="project" value="InterPro"/>
</dbReference>
<dbReference type="PANTHER" id="PTHR30204:SF94">
    <property type="entry name" value="HEAVY METAL-DEPENDENT TRANSCRIPTIONAL REGULATOR HI_0293-RELATED"/>
    <property type="match status" value="1"/>
</dbReference>
<proteinExistence type="predicted"/>
<keyword evidence="1" id="KW-0805">Transcription regulation</keyword>
<dbReference type="EMBL" id="CP001631">
    <property type="protein sequence ID" value="ACU54910.1"/>
    <property type="molecule type" value="Genomic_DNA"/>
</dbReference>
<keyword evidence="3" id="KW-0804">Transcription</keyword>
<dbReference type="PANTHER" id="PTHR30204">
    <property type="entry name" value="REDOX-CYCLING DRUG-SENSING TRANSCRIPTIONAL ACTIVATOR SOXR"/>
    <property type="match status" value="1"/>
</dbReference>
<dbReference type="PRINTS" id="PR00040">
    <property type="entry name" value="HTHMERR"/>
</dbReference>
<evidence type="ECO:0000313" key="6">
    <source>
        <dbReference type="Proteomes" id="UP000000771"/>
    </source>
</evidence>
<dbReference type="Gene3D" id="1.10.1660.10">
    <property type="match status" value="1"/>
</dbReference>
<evidence type="ECO:0000259" key="4">
    <source>
        <dbReference type="PROSITE" id="PS50937"/>
    </source>
</evidence>
<dbReference type="Pfam" id="PF13411">
    <property type="entry name" value="MerR_1"/>
    <property type="match status" value="1"/>
</dbReference>
<sequence length="148" mass="16397">MRIGELAERTGVPSKTLRFWESIGVLAEPPRDASGYRVYDDLAIGRIEFVRAAQTLGLSLGEIREILAVRDHGEVPCRHVATLLERHRARVEQQIAGLVMLRDELEMVLGRAASLRPEDCPEREVCHLVVARAVPTTEVDTAQSATTS</sequence>
<dbReference type="OrthoDB" id="9802039at2"/>
<accession>C7M2C1</accession>
<dbReference type="CDD" id="cd04770">
    <property type="entry name" value="HTH_HMRTR"/>
    <property type="match status" value="1"/>
</dbReference>
<dbReference type="AlphaFoldDB" id="C7M2C1"/>
<evidence type="ECO:0000256" key="3">
    <source>
        <dbReference type="ARBA" id="ARBA00023163"/>
    </source>
</evidence>
<dbReference type="InterPro" id="IPR009061">
    <property type="entry name" value="DNA-bd_dom_put_sf"/>
</dbReference>
<dbReference type="RefSeq" id="WP_015799386.1">
    <property type="nucleotide sequence ID" value="NC_013124.1"/>
</dbReference>
<dbReference type="InterPro" id="IPR047057">
    <property type="entry name" value="MerR_fam"/>
</dbReference>
<dbReference type="PROSITE" id="PS50937">
    <property type="entry name" value="HTH_MERR_2"/>
    <property type="match status" value="1"/>
</dbReference>
<dbReference type="HOGENOM" id="CLU_060077_2_0_11"/>
<keyword evidence="2" id="KW-0238">DNA-binding</keyword>
<gene>
    <name evidence="5" type="ordered locus">Afer_2008</name>
</gene>
<feature type="domain" description="HTH merR-type" evidence="4">
    <location>
        <begin position="1"/>
        <end position="69"/>
    </location>
</feature>
<evidence type="ECO:0000256" key="1">
    <source>
        <dbReference type="ARBA" id="ARBA00023015"/>
    </source>
</evidence>
<keyword evidence="6" id="KW-1185">Reference proteome</keyword>
<dbReference type="KEGG" id="afo:Afer_2008"/>
<dbReference type="SUPFAM" id="SSF46955">
    <property type="entry name" value="Putative DNA-binding domain"/>
    <property type="match status" value="1"/>
</dbReference>
<dbReference type="SMART" id="SM00422">
    <property type="entry name" value="HTH_MERR"/>
    <property type="match status" value="1"/>
</dbReference>
<dbReference type="eggNOG" id="COG0789">
    <property type="taxonomic scope" value="Bacteria"/>
</dbReference>
<protein>
    <submittedName>
        <fullName evidence="5">Transcriptional regulator, MerR family</fullName>
    </submittedName>
</protein>
<reference evidence="5 6" key="1">
    <citation type="journal article" date="2009" name="Stand. Genomic Sci.">
        <title>Complete genome sequence of Acidimicrobium ferrooxidans type strain (ICP).</title>
        <authorList>
            <person name="Clum A."/>
            <person name="Nolan M."/>
            <person name="Lang E."/>
            <person name="Glavina Del Rio T."/>
            <person name="Tice H."/>
            <person name="Copeland A."/>
            <person name="Cheng J.F."/>
            <person name="Lucas S."/>
            <person name="Chen F."/>
            <person name="Bruce D."/>
            <person name="Goodwin L."/>
            <person name="Pitluck S."/>
            <person name="Ivanova N."/>
            <person name="Mavrommatis K."/>
            <person name="Mikhailova N."/>
            <person name="Pati A."/>
            <person name="Chen A."/>
            <person name="Palaniappan K."/>
            <person name="Goker M."/>
            <person name="Spring S."/>
            <person name="Land M."/>
            <person name="Hauser L."/>
            <person name="Chang Y.J."/>
            <person name="Jeffries C.C."/>
            <person name="Chain P."/>
            <person name="Bristow J."/>
            <person name="Eisen J.A."/>
            <person name="Markowitz V."/>
            <person name="Hugenholtz P."/>
            <person name="Kyrpides N.C."/>
            <person name="Klenk H.P."/>
            <person name="Lapidus A."/>
        </authorList>
    </citation>
    <scope>NUCLEOTIDE SEQUENCE [LARGE SCALE GENOMIC DNA]</scope>
    <source>
        <strain evidence="6">DSM 10331 / JCM 15462 / NBRC 103882 / ICP</strain>
    </source>
</reference>
<dbReference type="GO" id="GO:0003677">
    <property type="term" value="F:DNA binding"/>
    <property type="evidence" value="ECO:0007669"/>
    <property type="project" value="UniProtKB-KW"/>
</dbReference>
<dbReference type="InterPro" id="IPR000551">
    <property type="entry name" value="MerR-type_HTH_dom"/>
</dbReference>
<evidence type="ECO:0000313" key="5">
    <source>
        <dbReference type="EMBL" id="ACU54910.1"/>
    </source>
</evidence>
<name>C7M2C1_ACIFD</name>